<organism evidence="3 4">
    <name type="scientific">Luteibacter anthropi</name>
    <dbReference type="NCBI Taxonomy" id="564369"/>
    <lineage>
        <taxon>Bacteria</taxon>
        <taxon>Pseudomonadati</taxon>
        <taxon>Pseudomonadota</taxon>
        <taxon>Gammaproteobacteria</taxon>
        <taxon>Lysobacterales</taxon>
        <taxon>Rhodanobacteraceae</taxon>
        <taxon>Luteibacter</taxon>
    </lineage>
</organism>
<comment type="caution">
    <text evidence="3">The sequence shown here is derived from an EMBL/GenBank/DDBJ whole genome shotgun (WGS) entry which is preliminary data.</text>
</comment>
<feature type="chain" id="PRO_5031419524" description="Secreted protein" evidence="2">
    <location>
        <begin position="32"/>
        <end position="117"/>
    </location>
</feature>
<evidence type="ECO:0008006" key="5">
    <source>
        <dbReference type="Google" id="ProtNLM"/>
    </source>
</evidence>
<proteinExistence type="predicted"/>
<sequence>MGISFASAMRRFLSTMIVLVGLFVACGTVQANPCVAHDDASLMEHVSHDAAGVFASDDDARGTVPSLEDNSYSLDDTFDVPAEHVISVPRASTPRPVDLVPPPHAHHPRQDHRPPIV</sequence>
<dbReference type="EMBL" id="JAARLZ010000007">
    <property type="protein sequence ID" value="NII07501.1"/>
    <property type="molecule type" value="Genomic_DNA"/>
</dbReference>
<keyword evidence="2" id="KW-0732">Signal</keyword>
<evidence type="ECO:0000256" key="1">
    <source>
        <dbReference type="SAM" id="MobiDB-lite"/>
    </source>
</evidence>
<evidence type="ECO:0000313" key="3">
    <source>
        <dbReference type="EMBL" id="NII07501.1"/>
    </source>
</evidence>
<evidence type="ECO:0000313" key="4">
    <source>
        <dbReference type="Proteomes" id="UP000490980"/>
    </source>
</evidence>
<feature type="signal peptide" evidence="2">
    <location>
        <begin position="1"/>
        <end position="31"/>
    </location>
</feature>
<gene>
    <name evidence="3" type="ORF">HBF25_14040</name>
</gene>
<feature type="region of interest" description="Disordered" evidence="1">
    <location>
        <begin position="90"/>
        <end position="117"/>
    </location>
</feature>
<protein>
    <recommendedName>
        <fullName evidence="5">Secreted protein</fullName>
    </recommendedName>
</protein>
<dbReference type="Proteomes" id="UP000490980">
    <property type="component" value="Unassembled WGS sequence"/>
</dbReference>
<dbReference type="AlphaFoldDB" id="A0A7X5UBL4"/>
<name>A0A7X5UBL4_9GAMM</name>
<reference evidence="3 4" key="1">
    <citation type="submission" date="2020-03" db="EMBL/GenBank/DDBJ databases">
        <authorList>
            <person name="Lai Q."/>
        </authorList>
    </citation>
    <scope>NUCLEOTIDE SEQUENCE [LARGE SCALE GENOMIC DNA]</scope>
    <source>
        <strain evidence="3 4">CCUG 25036</strain>
    </source>
</reference>
<accession>A0A7X5UBL4</accession>
<keyword evidence="4" id="KW-1185">Reference proteome</keyword>
<evidence type="ECO:0000256" key="2">
    <source>
        <dbReference type="SAM" id="SignalP"/>
    </source>
</evidence>
<dbReference type="RefSeq" id="WP_166949423.1">
    <property type="nucleotide sequence ID" value="NZ_CP077072.1"/>
</dbReference>